<dbReference type="InterPro" id="IPR005324">
    <property type="entry name" value="Ribosomal_uS5_C"/>
</dbReference>
<dbReference type="InterPro" id="IPR014721">
    <property type="entry name" value="Ribsml_uS5_D2-typ_fold_subgr"/>
</dbReference>
<dbReference type="GO" id="GO:0005840">
    <property type="term" value="C:ribosome"/>
    <property type="evidence" value="ECO:0007669"/>
    <property type="project" value="UniProtKB-KW"/>
</dbReference>
<proteinExistence type="inferred from homology"/>
<dbReference type="GO" id="GO:0006412">
    <property type="term" value="P:translation"/>
    <property type="evidence" value="ECO:0007669"/>
    <property type="project" value="InterPro"/>
</dbReference>
<dbReference type="InterPro" id="IPR020568">
    <property type="entry name" value="Ribosomal_Su5_D2-typ_SF"/>
</dbReference>
<evidence type="ECO:0000256" key="1">
    <source>
        <dbReference type="ARBA" id="ARBA00008945"/>
    </source>
</evidence>
<dbReference type="GO" id="GO:0003723">
    <property type="term" value="F:RNA binding"/>
    <property type="evidence" value="ECO:0007669"/>
    <property type="project" value="InterPro"/>
</dbReference>
<dbReference type="EMBL" id="UOET01000446">
    <property type="protein sequence ID" value="VAW29927.1"/>
    <property type="molecule type" value="Genomic_DNA"/>
</dbReference>
<gene>
    <name evidence="6" type="ORF">MNBD_BACTEROID07-564</name>
</gene>
<comment type="similarity">
    <text evidence="1">Belongs to the universal ribosomal protein uS5 family.</text>
</comment>
<dbReference type="SUPFAM" id="SSF54211">
    <property type="entry name" value="Ribosomal protein S5 domain 2-like"/>
    <property type="match status" value="1"/>
</dbReference>
<feature type="region of interest" description="Disordered" evidence="4">
    <location>
        <begin position="1"/>
        <end position="46"/>
    </location>
</feature>
<protein>
    <submittedName>
        <fullName evidence="6">SSU ribosomal protein S5p (S2e)</fullName>
    </submittedName>
</protein>
<evidence type="ECO:0000313" key="6">
    <source>
        <dbReference type="EMBL" id="VAW29927.1"/>
    </source>
</evidence>
<dbReference type="PANTHER" id="PTHR48277">
    <property type="entry name" value="MITOCHONDRIAL RIBOSOMAL PROTEIN S5"/>
    <property type="match status" value="1"/>
</dbReference>
<dbReference type="SUPFAM" id="SSF54768">
    <property type="entry name" value="dsRNA-binding domain-like"/>
    <property type="match status" value="1"/>
</dbReference>
<evidence type="ECO:0000256" key="3">
    <source>
        <dbReference type="ARBA" id="ARBA00023274"/>
    </source>
</evidence>
<dbReference type="Gene3D" id="3.30.230.10">
    <property type="match status" value="1"/>
</dbReference>
<dbReference type="PROSITE" id="PS50881">
    <property type="entry name" value="S5_DSRBD"/>
    <property type="match status" value="1"/>
</dbReference>
<dbReference type="AlphaFoldDB" id="A0A3B0UX05"/>
<accession>A0A3B0UX05</accession>
<sequence length="224" mass="24066">MTTDTTEKTKTTTEASAHAQGAQKRPASTIRSRRPRGARGRKERVRSEFEQMTIEVRRVARVMAGGRRFSFSVTMIIGDKKGRVGVGVGKGADTALAVEKASRDARRHLITVVRTKTGSIPHAVTTKYASSVITMTPSAGRGIVAGSAMRTVLEMAGVTDIVGKILSRSKNKIAISRATVQALATIVGKPASVNVEKSKDEKVEKTDTSEKKDKEEKTKTEAVA</sequence>
<keyword evidence="3" id="KW-0687">Ribonucleoprotein</keyword>
<feature type="compositionally biased region" description="Basic residues" evidence="4">
    <location>
        <begin position="31"/>
        <end position="44"/>
    </location>
</feature>
<evidence type="ECO:0000256" key="2">
    <source>
        <dbReference type="ARBA" id="ARBA00022980"/>
    </source>
</evidence>
<dbReference type="FunFam" id="3.30.230.10:FF:000002">
    <property type="entry name" value="30S ribosomal protein S5"/>
    <property type="match status" value="1"/>
</dbReference>
<organism evidence="6">
    <name type="scientific">hydrothermal vent metagenome</name>
    <dbReference type="NCBI Taxonomy" id="652676"/>
    <lineage>
        <taxon>unclassified sequences</taxon>
        <taxon>metagenomes</taxon>
        <taxon>ecological metagenomes</taxon>
    </lineage>
</organism>
<dbReference type="InterPro" id="IPR000851">
    <property type="entry name" value="Ribosomal_uS5"/>
</dbReference>
<dbReference type="GO" id="GO:1990904">
    <property type="term" value="C:ribonucleoprotein complex"/>
    <property type="evidence" value="ECO:0007669"/>
    <property type="project" value="UniProtKB-KW"/>
</dbReference>
<feature type="compositionally biased region" description="Basic and acidic residues" evidence="4">
    <location>
        <begin position="196"/>
        <end position="224"/>
    </location>
</feature>
<dbReference type="Gene3D" id="3.30.160.20">
    <property type="match status" value="1"/>
</dbReference>
<evidence type="ECO:0000259" key="5">
    <source>
        <dbReference type="PROSITE" id="PS50881"/>
    </source>
</evidence>
<dbReference type="GO" id="GO:0005737">
    <property type="term" value="C:cytoplasm"/>
    <property type="evidence" value="ECO:0007669"/>
    <property type="project" value="UniProtKB-ARBA"/>
</dbReference>
<evidence type="ECO:0000256" key="4">
    <source>
        <dbReference type="SAM" id="MobiDB-lite"/>
    </source>
</evidence>
<dbReference type="GO" id="GO:0003735">
    <property type="term" value="F:structural constituent of ribosome"/>
    <property type="evidence" value="ECO:0007669"/>
    <property type="project" value="InterPro"/>
</dbReference>
<feature type="compositionally biased region" description="Basic and acidic residues" evidence="4">
    <location>
        <begin position="1"/>
        <end position="11"/>
    </location>
</feature>
<keyword evidence="2 6" id="KW-0689">Ribosomal protein</keyword>
<feature type="region of interest" description="Disordered" evidence="4">
    <location>
        <begin position="194"/>
        <end position="224"/>
    </location>
</feature>
<dbReference type="PANTHER" id="PTHR48277:SF1">
    <property type="entry name" value="MITOCHONDRIAL RIBOSOMAL PROTEIN S5"/>
    <property type="match status" value="1"/>
</dbReference>
<name>A0A3B0UX05_9ZZZZ</name>
<feature type="domain" description="S5 DRBM" evidence="5">
    <location>
        <begin position="49"/>
        <end position="112"/>
    </location>
</feature>
<reference evidence="6" key="1">
    <citation type="submission" date="2018-06" db="EMBL/GenBank/DDBJ databases">
        <authorList>
            <person name="Zhirakovskaya E."/>
        </authorList>
    </citation>
    <scope>NUCLEOTIDE SEQUENCE</scope>
</reference>
<dbReference type="Pfam" id="PF03719">
    <property type="entry name" value="Ribosomal_S5_C"/>
    <property type="match status" value="1"/>
</dbReference>
<dbReference type="Pfam" id="PF00333">
    <property type="entry name" value="Ribosomal_S5"/>
    <property type="match status" value="1"/>
</dbReference>
<dbReference type="InterPro" id="IPR013810">
    <property type="entry name" value="Ribosomal_uS5_N"/>
</dbReference>